<dbReference type="Gene3D" id="1.50.10.10">
    <property type="match status" value="1"/>
</dbReference>
<dbReference type="PANTHER" id="PTHR34987">
    <property type="entry name" value="C, PUTATIVE (AFU_ORTHOLOGUE AFUA_3G02880)-RELATED"/>
    <property type="match status" value="1"/>
</dbReference>
<proteinExistence type="predicted"/>
<dbReference type="Pfam" id="PF08531">
    <property type="entry name" value="Bac_rhamnosid_N"/>
    <property type="match status" value="1"/>
</dbReference>
<accession>A0ABU2LXN2</accession>
<evidence type="ECO:0000259" key="1">
    <source>
        <dbReference type="Pfam" id="PF08531"/>
    </source>
</evidence>
<dbReference type="Proteomes" id="UP001183420">
    <property type="component" value="Unassembled WGS sequence"/>
</dbReference>
<gene>
    <name evidence="4" type="ORF">RNC47_26770</name>
</gene>
<sequence length="827" mass="90348">MSTDAFPRTPRPGRVARWAGHWIAAEPPPVPEDPSAMSGGGRHAGFSRALFRRTVELAAAPTTATIRLTADARYVLWVNGTEIGRGPARSQPYRLRYDEYDITAALTEGVNVVAVVVTYYGEATSWWMPAAGGSALGQDAALVAECVVDDELLVTDDSWRSIRSTAWTLPSDREIGLPLEIFDARQLDAGWNLVGFDDSTWPRASVVATTHTGAQGRTRPPAYPYGPLLPRGISHLGGDIVTARLAAGAVHPLPAWASDSPVARARQVLATPAREPVDAELPVPWPGDADGALHLAFDFGRIVAGIVSLDIAAAPGTHVELYYRERPYDPAADASFTDPVTGARYIARGDDEGFHAMEINGFRHAHVIVHGGAATVRGLRVREHLYPRTGEAYFTCDDEQLVALYRAAVRTVEVNSTDAYTDCPTREQRAWVGDAVVHQLVDLTTNTDWGLARNYVALSDSPRPDGILPMSVVGEIESGGGLTIGDWSLSWIHGLHNLYRYEGDEEFLRAHLSTAEGVLRWFARSLDEHGTLSDVPEWNLVDWASLFLNGRSSILTALWARGLREFAEIADALGDHGRARWARGLHERAREGFEDFWDARRGLYIDHIVDGEPRLPASQAAGAAAIVSGLAPRERWSAIARAITDPERLVVRSWIGREDGSYDLERMTEQTLRPLSADWDVESQIVIAQPFFSHVTHDAVALAGHADRLPELLRRWAAFLTDGYDTFGECWGWGTPAHGWSATPARDLVAHVLGIQPGSPGFRTARIAPRPGNLRRLAGAVPSPSGPVEVRIDGRDVEVRSPVEVEFVHPDGTTQTLPPGDHALRLR</sequence>
<organism evidence="4 5">
    <name type="scientific">Streptomyces millisiae</name>
    <dbReference type="NCBI Taxonomy" id="3075542"/>
    <lineage>
        <taxon>Bacteria</taxon>
        <taxon>Bacillati</taxon>
        <taxon>Actinomycetota</taxon>
        <taxon>Actinomycetes</taxon>
        <taxon>Kitasatosporales</taxon>
        <taxon>Streptomycetaceae</taxon>
        <taxon>Streptomyces</taxon>
    </lineage>
</organism>
<protein>
    <submittedName>
        <fullName evidence="4">Alpha-L-rhamnosidase N-terminal domain-containing protein</fullName>
    </submittedName>
</protein>
<dbReference type="InterPro" id="IPR008928">
    <property type="entry name" value="6-hairpin_glycosidase_sf"/>
</dbReference>
<reference evidence="5" key="1">
    <citation type="submission" date="2023-07" db="EMBL/GenBank/DDBJ databases">
        <title>30 novel species of actinomycetes from the DSMZ collection.</title>
        <authorList>
            <person name="Nouioui I."/>
        </authorList>
    </citation>
    <scope>NUCLEOTIDE SEQUENCE [LARGE SCALE GENOMIC DNA]</scope>
    <source>
        <strain evidence="5">DSM 44918</strain>
    </source>
</reference>
<dbReference type="Gene3D" id="2.60.420.10">
    <property type="entry name" value="Maltose phosphorylase, domain 3"/>
    <property type="match status" value="1"/>
</dbReference>
<dbReference type="SUPFAM" id="SSF49785">
    <property type="entry name" value="Galactose-binding domain-like"/>
    <property type="match status" value="1"/>
</dbReference>
<dbReference type="RefSeq" id="WP_311602311.1">
    <property type="nucleotide sequence ID" value="NZ_JAVREM010000050.1"/>
</dbReference>
<dbReference type="InterPro" id="IPR012341">
    <property type="entry name" value="6hp_glycosidase-like_sf"/>
</dbReference>
<dbReference type="InterPro" id="IPR035396">
    <property type="entry name" value="Bac_rhamnosid6H"/>
</dbReference>
<dbReference type="Pfam" id="PF17389">
    <property type="entry name" value="Bac_rhamnosid6H"/>
    <property type="match status" value="1"/>
</dbReference>
<evidence type="ECO:0000259" key="3">
    <source>
        <dbReference type="Pfam" id="PF17390"/>
    </source>
</evidence>
<evidence type="ECO:0000313" key="4">
    <source>
        <dbReference type="EMBL" id="MDT0321942.1"/>
    </source>
</evidence>
<evidence type="ECO:0000259" key="2">
    <source>
        <dbReference type="Pfam" id="PF17389"/>
    </source>
</evidence>
<dbReference type="SUPFAM" id="SSF48208">
    <property type="entry name" value="Six-hairpin glycosidases"/>
    <property type="match status" value="1"/>
</dbReference>
<feature type="domain" description="Alpha-L-rhamnosidase six-hairpin glycosidase" evidence="2">
    <location>
        <begin position="392"/>
        <end position="636"/>
    </location>
</feature>
<dbReference type="Gene3D" id="2.60.120.260">
    <property type="entry name" value="Galactose-binding domain-like"/>
    <property type="match status" value="2"/>
</dbReference>
<feature type="domain" description="Alpha-L-rhamnosidase C-terminal" evidence="3">
    <location>
        <begin position="754"/>
        <end position="816"/>
    </location>
</feature>
<dbReference type="InterPro" id="IPR035398">
    <property type="entry name" value="Bac_rhamnosid_C"/>
</dbReference>
<feature type="domain" description="Bacterial alpha-L-rhamnosidase N-terminal" evidence="1">
    <location>
        <begin position="61"/>
        <end position="211"/>
    </location>
</feature>
<comment type="caution">
    <text evidence="4">The sequence shown here is derived from an EMBL/GenBank/DDBJ whole genome shotgun (WGS) entry which is preliminary data.</text>
</comment>
<dbReference type="EMBL" id="JAVREM010000050">
    <property type="protein sequence ID" value="MDT0321942.1"/>
    <property type="molecule type" value="Genomic_DNA"/>
</dbReference>
<dbReference type="InterPro" id="IPR008979">
    <property type="entry name" value="Galactose-bd-like_sf"/>
</dbReference>
<dbReference type="Pfam" id="PF17390">
    <property type="entry name" value="Bac_rhamnosid_C"/>
    <property type="match status" value="1"/>
</dbReference>
<evidence type="ECO:0000313" key="5">
    <source>
        <dbReference type="Proteomes" id="UP001183420"/>
    </source>
</evidence>
<dbReference type="InterPro" id="IPR013737">
    <property type="entry name" value="Bac_rhamnosid_N"/>
</dbReference>
<dbReference type="PANTHER" id="PTHR34987:SF6">
    <property type="entry name" value="ALPHA-L-RHAMNOSIDASE SIX-HAIRPIN GLYCOSIDASE DOMAIN-CONTAINING PROTEIN"/>
    <property type="match status" value="1"/>
</dbReference>
<keyword evidence="5" id="KW-1185">Reference proteome</keyword>
<name>A0ABU2LXN2_9ACTN</name>